<reference evidence="3" key="1">
    <citation type="submission" date="2018-06" db="EMBL/GenBank/DDBJ databases">
        <authorList>
            <person name="Khan S.A."/>
        </authorList>
    </citation>
    <scope>NUCLEOTIDE SEQUENCE [LARGE SCALE GENOMIC DNA]</scope>
    <source>
        <strain evidence="3">DB-1506</strain>
    </source>
</reference>
<evidence type="ECO:0000313" key="3">
    <source>
        <dbReference type="Proteomes" id="UP000249065"/>
    </source>
</evidence>
<dbReference type="EMBL" id="QLIX01000018">
    <property type="protein sequence ID" value="RAI57351.1"/>
    <property type="molecule type" value="Genomic_DNA"/>
</dbReference>
<dbReference type="PANTHER" id="PTHR33993">
    <property type="entry name" value="GLYOXALASE-RELATED"/>
    <property type="match status" value="1"/>
</dbReference>
<dbReference type="InterPro" id="IPR029068">
    <property type="entry name" value="Glyas_Bleomycin-R_OHBP_Dase"/>
</dbReference>
<feature type="domain" description="VOC" evidence="1">
    <location>
        <begin position="7"/>
        <end position="124"/>
    </location>
</feature>
<dbReference type="SUPFAM" id="SSF54593">
    <property type="entry name" value="Glyoxalase/Bleomycin resistance protein/Dihydroxybiphenyl dioxygenase"/>
    <property type="match status" value="2"/>
</dbReference>
<organism evidence="2 3">
    <name type="scientific">Roseicella frigidaeris</name>
    <dbReference type="NCBI Taxonomy" id="2230885"/>
    <lineage>
        <taxon>Bacteria</taxon>
        <taxon>Pseudomonadati</taxon>
        <taxon>Pseudomonadota</taxon>
        <taxon>Alphaproteobacteria</taxon>
        <taxon>Acetobacterales</taxon>
        <taxon>Roseomonadaceae</taxon>
        <taxon>Roseicella</taxon>
    </lineage>
</organism>
<dbReference type="AlphaFoldDB" id="A0A327M254"/>
<dbReference type="InterPro" id="IPR052164">
    <property type="entry name" value="Anthracycline_SecMetBiosynth"/>
</dbReference>
<comment type="caution">
    <text evidence="2">The sequence shown here is derived from an EMBL/GenBank/DDBJ whole genome shotgun (WGS) entry which is preliminary data.</text>
</comment>
<name>A0A327M254_9PROT</name>
<dbReference type="RefSeq" id="WP_111471505.1">
    <property type="nucleotide sequence ID" value="NZ_QLIX01000018.1"/>
</dbReference>
<gene>
    <name evidence="2" type="ORF">DOO78_19300</name>
</gene>
<dbReference type="PROSITE" id="PS51819">
    <property type="entry name" value="VOC"/>
    <property type="match status" value="2"/>
</dbReference>
<dbReference type="PANTHER" id="PTHR33993:SF14">
    <property type="entry name" value="GB|AAF24581.1"/>
    <property type="match status" value="1"/>
</dbReference>
<sequence>MTNAHGDFIWYELWTSDPDAAAGFYGGVLGWQATPVEGSAIGYRLLGPGQAAVAGLMEVPRDAAAAGASPRWLGYVGVDDVDRAAAAVLREGGAQHVPPTDIPGIGRFALLADPQGILFYLMRGAGEAASTAFAPDRPGHCHWNELSTPDPAAALAFYGGLFGWAPGDAMPMGELGEYRFLVQSGRTIGAMMPRLPQGAASWRFYFGVADIDAAAAAVAGHGGAVLHGPAEVPGGLFVIQARDPQGAAFGLVGQRRPGG</sequence>
<feature type="domain" description="VOC" evidence="1">
    <location>
        <begin position="137"/>
        <end position="254"/>
    </location>
</feature>
<keyword evidence="3" id="KW-1185">Reference proteome</keyword>
<dbReference type="InterPro" id="IPR004360">
    <property type="entry name" value="Glyas_Fos-R_dOase_dom"/>
</dbReference>
<dbReference type="CDD" id="cd07247">
    <property type="entry name" value="SgaA_N_like"/>
    <property type="match status" value="1"/>
</dbReference>
<dbReference type="InterPro" id="IPR037523">
    <property type="entry name" value="VOC_core"/>
</dbReference>
<evidence type="ECO:0000259" key="1">
    <source>
        <dbReference type="PROSITE" id="PS51819"/>
    </source>
</evidence>
<dbReference type="Gene3D" id="3.10.180.10">
    <property type="entry name" value="2,3-Dihydroxybiphenyl 1,2-Dioxygenase, domain 1"/>
    <property type="match status" value="2"/>
</dbReference>
<dbReference type="OrthoDB" id="9793039at2"/>
<accession>A0A327M254</accession>
<evidence type="ECO:0000313" key="2">
    <source>
        <dbReference type="EMBL" id="RAI57351.1"/>
    </source>
</evidence>
<dbReference type="Pfam" id="PF00903">
    <property type="entry name" value="Glyoxalase"/>
    <property type="match status" value="2"/>
</dbReference>
<protein>
    <submittedName>
        <fullName evidence="2">VOC family protein</fullName>
    </submittedName>
</protein>
<dbReference type="Proteomes" id="UP000249065">
    <property type="component" value="Unassembled WGS sequence"/>
</dbReference>
<proteinExistence type="predicted"/>